<comment type="caution">
    <text evidence="1">The sequence shown here is derived from an EMBL/GenBank/DDBJ whole genome shotgun (WGS) entry which is preliminary data.</text>
</comment>
<name>A0A162CAC5_9CRUS</name>
<keyword evidence="2" id="KW-1185">Reference proteome</keyword>
<evidence type="ECO:0000313" key="2">
    <source>
        <dbReference type="Proteomes" id="UP000076858"/>
    </source>
</evidence>
<evidence type="ECO:0000313" key="1">
    <source>
        <dbReference type="EMBL" id="KZS13412.1"/>
    </source>
</evidence>
<dbReference type="AlphaFoldDB" id="A0A162CAC5"/>
<reference evidence="1 2" key="1">
    <citation type="submission" date="2016-03" db="EMBL/GenBank/DDBJ databases">
        <title>EvidentialGene: Evidence-directed Construction of Genes on Genomes.</title>
        <authorList>
            <person name="Gilbert D.G."/>
            <person name="Choi J.-H."/>
            <person name="Mockaitis K."/>
            <person name="Colbourne J."/>
            <person name="Pfrender M."/>
        </authorList>
    </citation>
    <scope>NUCLEOTIDE SEQUENCE [LARGE SCALE GENOMIC DNA]</scope>
    <source>
        <strain evidence="1 2">Xinb3</strain>
        <tissue evidence="1">Complete organism</tissue>
    </source>
</reference>
<accession>A0A162CAC5</accession>
<protein>
    <submittedName>
        <fullName evidence="1">Uncharacterized protein</fullName>
    </submittedName>
</protein>
<sequence length="63" mass="7122">MGRGRMPAIKRNSGRVPSGLATLHEIRDETLGRLILRVIKKKKRNCVQQMLGLLADEEIIIAR</sequence>
<dbReference type="EMBL" id="LRGB01001158">
    <property type="protein sequence ID" value="KZS13412.1"/>
    <property type="molecule type" value="Genomic_DNA"/>
</dbReference>
<dbReference type="Proteomes" id="UP000076858">
    <property type="component" value="Unassembled WGS sequence"/>
</dbReference>
<gene>
    <name evidence="1" type="ORF">APZ42_021467</name>
</gene>
<organism evidence="1 2">
    <name type="scientific">Daphnia magna</name>
    <dbReference type="NCBI Taxonomy" id="35525"/>
    <lineage>
        <taxon>Eukaryota</taxon>
        <taxon>Metazoa</taxon>
        <taxon>Ecdysozoa</taxon>
        <taxon>Arthropoda</taxon>
        <taxon>Crustacea</taxon>
        <taxon>Branchiopoda</taxon>
        <taxon>Diplostraca</taxon>
        <taxon>Cladocera</taxon>
        <taxon>Anomopoda</taxon>
        <taxon>Daphniidae</taxon>
        <taxon>Daphnia</taxon>
    </lineage>
</organism>
<proteinExistence type="predicted"/>